<sequence length="100" mass="11088">MSRTTISDAWSELRRQKIITGRGRNGTWVRGRSFVAEPERSASVGHYSAGVLDLTMAVPARAVLPKLGNALVQAVSTEKLPPLPSKSRREPPQPRHRRFS</sequence>
<dbReference type="EMBL" id="JACHBU010000009">
    <property type="protein sequence ID" value="MBB6510594.1"/>
    <property type="molecule type" value="Genomic_DNA"/>
</dbReference>
<comment type="caution">
    <text evidence="2">The sequence shown here is derived from an EMBL/GenBank/DDBJ whole genome shotgun (WGS) entry which is preliminary data.</text>
</comment>
<name>A0A7X0JP63_9HYPH</name>
<keyword evidence="2" id="KW-0238">DNA-binding</keyword>
<accession>A0A7X0JP63</accession>
<feature type="region of interest" description="Disordered" evidence="1">
    <location>
        <begin position="78"/>
        <end position="100"/>
    </location>
</feature>
<evidence type="ECO:0000313" key="3">
    <source>
        <dbReference type="Proteomes" id="UP000585437"/>
    </source>
</evidence>
<gene>
    <name evidence="2" type="ORF">F4695_003985</name>
</gene>
<organism evidence="2 3">
    <name type="scientific">Rhizobium soli</name>
    <dbReference type="NCBI Taxonomy" id="424798"/>
    <lineage>
        <taxon>Bacteria</taxon>
        <taxon>Pseudomonadati</taxon>
        <taxon>Pseudomonadota</taxon>
        <taxon>Alphaproteobacteria</taxon>
        <taxon>Hyphomicrobiales</taxon>
        <taxon>Rhizobiaceae</taxon>
        <taxon>Rhizobium/Agrobacterium group</taxon>
        <taxon>Rhizobium</taxon>
    </lineage>
</organism>
<keyword evidence="3" id="KW-1185">Reference proteome</keyword>
<reference evidence="2 3" key="1">
    <citation type="submission" date="2020-08" db="EMBL/GenBank/DDBJ databases">
        <title>The Agave Microbiome: Exploring the role of microbial communities in plant adaptations to desert environments.</title>
        <authorList>
            <person name="Partida-Martinez L.P."/>
        </authorList>
    </citation>
    <scope>NUCLEOTIDE SEQUENCE [LARGE SCALE GENOMIC DNA]</scope>
    <source>
        <strain evidence="2 3">AS3.12</strain>
    </source>
</reference>
<dbReference type="Proteomes" id="UP000585437">
    <property type="component" value="Unassembled WGS sequence"/>
</dbReference>
<proteinExistence type="predicted"/>
<dbReference type="AlphaFoldDB" id="A0A7X0JP63"/>
<dbReference type="GO" id="GO:0003677">
    <property type="term" value="F:DNA binding"/>
    <property type="evidence" value="ECO:0007669"/>
    <property type="project" value="UniProtKB-KW"/>
</dbReference>
<evidence type="ECO:0000313" key="2">
    <source>
        <dbReference type="EMBL" id="MBB6510594.1"/>
    </source>
</evidence>
<dbReference type="RefSeq" id="WP_184655735.1">
    <property type="nucleotide sequence ID" value="NZ_JACHBU010000009.1"/>
</dbReference>
<protein>
    <submittedName>
        <fullName evidence="2">DNA-binding transcriptional MocR family regulator</fullName>
    </submittedName>
</protein>
<evidence type="ECO:0000256" key="1">
    <source>
        <dbReference type="SAM" id="MobiDB-lite"/>
    </source>
</evidence>